<accession>A0A182PRN1</accession>
<dbReference type="EnsemblMetazoa" id="AEPI009615-RA">
    <property type="protein sequence ID" value="AEPI009615-PA"/>
    <property type="gene ID" value="AEPI009615"/>
</dbReference>
<dbReference type="STRING" id="199890.A0A182PRN1"/>
<dbReference type="Proteomes" id="UP000075885">
    <property type="component" value="Unassembled WGS sequence"/>
</dbReference>
<dbReference type="AlphaFoldDB" id="A0A182PRN1"/>
<name>A0A182PRN1_9DIPT</name>
<evidence type="ECO:0008006" key="3">
    <source>
        <dbReference type="Google" id="ProtNLM"/>
    </source>
</evidence>
<reference evidence="1" key="2">
    <citation type="submission" date="2020-05" db="UniProtKB">
        <authorList>
            <consortium name="EnsemblMetazoa"/>
        </authorList>
    </citation>
    <scope>IDENTIFICATION</scope>
    <source>
        <strain evidence="1">Epiroticus2</strain>
    </source>
</reference>
<evidence type="ECO:0000313" key="2">
    <source>
        <dbReference type="Proteomes" id="UP000075885"/>
    </source>
</evidence>
<dbReference type="InterPro" id="IPR052436">
    <property type="entry name" value="LTO1_adapter"/>
</dbReference>
<organism evidence="1 2">
    <name type="scientific">Anopheles epiroticus</name>
    <dbReference type="NCBI Taxonomy" id="199890"/>
    <lineage>
        <taxon>Eukaryota</taxon>
        <taxon>Metazoa</taxon>
        <taxon>Ecdysozoa</taxon>
        <taxon>Arthropoda</taxon>
        <taxon>Hexapoda</taxon>
        <taxon>Insecta</taxon>
        <taxon>Pterygota</taxon>
        <taxon>Neoptera</taxon>
        <taxon>Endopterygota</taxon>
        <taxon>Diptera</taxon>
        <taxon>Nematocera</taxon>
        <taxon>Culicoidea</taxon>
        <taxon>Culicidae</taxon>
        <taxon>Anophelinae</taxon>
        <taxon>Anopheles</taxon>
    </lineage>
</organism>
<proteinExistence type="predicted"/>
<sequence>MTSSETEQSRTDKTTVPEGDINDVFEDIFLTEERIIDEHFHQGLEDGRQELSVQEAQEYGFKKGSEIGREVGFYLTIVTAIASQPEVTTNEKAQTLVKELLTVLEAYPRENDPAIDLLHDLQRIRNTFRRLCALLKVPYKYASTNDLSF</sequence>
<evidence type="ECO:0000313" key="1">
    <source>
        <dbReference type="EnsemblMetazoa" id="AEPI009615-PA"/>
    </source>
</evidence>
<dbReference type="VEuPathDB" id="VectorBase:AEPI009615"/>
<dbReference type="PANTHER" id="PTHR28532:SF1">
    <property type="entry name" value="ORAL CANCER OVEREXPRESSED 1"/>
    <property type="match status" value="1"/>
</dbReference>
<reference evidence="2" key="1">
    <citation type="submission" date="2013-03" db="EMBL/GenBank/DDBJ databases">
        <title>The Genome Sequence of Anopheles epiroticus epiroticus2.</title>
        <authorList>
            <consortium name="The Broad Institute Genomics Platform"/>
            <person name="Neafsey D.E."/>
            <person name="Howell P."/>
            <person name="Walker B."/>
            <person name="Young S.K."/>
            <person name="Zeng Q."/>
            <person name="Gargeya S."/>
            <person name="Fitzgerald M."/>
            <person name="Haas B."/>
            <person name="Abouelleil A."/>
            <person name="Allen A.W."/>
            <person name="Alvarado L."/>
            <person name="Arachchi H.M."/>
            <person name="Berlin A.M."/>
            <person name="Chapman S.B."/>
            <person name="Gainer-Dewar J."/>
            <person name="Goldberg J."/>
            <person name="Griggs A."/>
            <person name="Gujja S."/>
            <person name="Hansen M."/>
            <person name="Howarth C."/>
            <person name="Imamovic A."/>
            <person name="Ireland A."/>
            <person name="Larimer J."/>
            <person name="McCowan C."/>
            <person name="Murphy C."/>
            <person name="Pearson M."/>
            <person name="Poon T.W."/>
            <person name="Priest M."/>
            <person name="Roberts A."/>
            <person name="Saif S."/>
            <person name="Shea T."/>
            <person name="Sisk P."/>
            <person name="Sykes S."/>
            <person name="Wortman J."/>
            <person name="Nusbaum C."/>
            <person name="Birren B."/>
        </authorList>
    </citation>
    <scope>NUCLEOTIDE SEQUENCE [LARGE SCALE GENOMIC DNA]</scope>
    <source>
        <strain evidence="2">Epiroticus2</strain>
    </source>
</reference>
<dbReference type="PANTHER" id="PTHR28532">
    <property type="entry name" value="GEO13458P1"/>
    <property type="match status" value="1"/>
</dbReference>
<keyword evidence="2" id="KW-1185">Reference proteome</keyword>
<protein>
    <recommendedName>
        <fullName evidence="3">Essential protein Yae1 N-terminal domain-containing protein</fullName>
    </recommendedName>
</protein>